<dbReference type="Gene3D" id="3.30.460.90">
    <property type="match status" value="1"/>
</dbReference>
<dbReference type="PANTHER" id="PTHR10656:SF42">
    <property type="entry name" value="CYCLIC GMP-AMP SYNTHASE-LIKE PROTEIN-RELATED"/>
    <property type="match status" value="1"/>
</dbReference>
<evidence type="ECO:0000259" key="9">
    <source>
        <dbReference type="Pfam" id="PF03281"/>
    </source>
</evidence>
<dbReference type="EMBL" id="MRZV01001243">
    <property type="protein sequence ID" value="PIK39412.1"/>
    <property type="molecule type" value="Genomic_DNA"/>
</dbReference>
<dbReference type="PANTHER" id="PTHR10656">
    <property type="entry name" value="CELL FATE DETERMINING PROTEIN MAB21-RELATED"/>
    <property type="match status" value="1"/>
</dbReference>
<gene>
    <name evidence="11" type="ORF">BSL78_23739</name>
</gene>
<keyword evidence="12" id="KW-1185">Reference proteome</keyword>
<protein>
    <submittedName>
        <fullName evidence="11">Uncharacterized protein</fullName>
    </submittedName>
</protein>
<organism evidence="11 12">
    <name type="scientific">Stichopus japonicus</name>
    <name type="common">Sea cucumber</name>
    <dbReference type="NCBI Taxonomy" id="307972"/>
    <lineage>
        <taxon>Eukaryota</taxon>
        <taxon>Metazoa</taxon>
        <taxon>Echinodermata</taxon>
        <taxon>Eleutherozoa</taxon>
        <taxon>Echinozoa</taxon>
        <taxon>Holothuroidea</taxon>
        <taxon>Aspidochirotacea</taxon>
        <taxon>Aspidochirotida</taxon>
        <taxon>Stichopodidae</taxon>
        <taxon>Apostichopus</taxon>
    </lineage>
</organism>
<evidence type="ECO:0000256" key="2">
    <source>
        <dbReference type="ARBA" id="ARBA00008307"/>
    </source>
</evidence>
<name>A0A2G8JUH7_STIJA</name>
<accession>A0A2G8JUH7</accession>
<dbReference type="InterPro" id="IPR046903">
    <property type="entry name" value="Mab-21-like_nuc_Trfase"/>
</dbReference>
<dbReference type="OrthoDB" id="6054650at2759"/>
<keyword evidence="4" id="KW-0548">Nucleotidyltransferase</keyword>
<evidence type="ECO:0000313" key="12">
    <source>
        <dbReference type="Proteomes" id="UP000230750"/>
    </source>
</evidence>
<dbReference type="Gene3D" id="1.10.1410.40">
    <property type="match status" value="1"/>
</dbReference>
<dbReference type="STRING" id="307972.A0A2G8JUH7"/>
<dbReference type="Pfam" id="PF03281">
    <property type="entry name" value="Mab-21"/>
    <property type="match status" value="1"/>
</dbReference>
<dbReference type="GO" id="GO:0016779">
    <property type="term" value="F:nucleotidyltransferase activity"/>
    <property type="evidence" value="ECO:0007669"/>
    <property type="project" value="UniProtKB-KW"/>
</dbReference>
<dbReference type="GO" id="GO:0005524">
    <property type="term" value="F:ATP binding"/>
    <property type="evidence" value="ECO:0007669"/>
    <property type="project" value="UniProtKB-KW"/>
</dbReference>
<keyword evidence="6" id="KW-0547">Nucleotide-binding</keyword>
<keyword evidence="5" id="KW-0479">Metal-binding</keyword>
<keyword evidence="8" id="KW-0460">Magnesium</keyword>
<dbReference type="InterPro" id="IPR046906">
    <property type="entry name" value="Mab-21_HhH/H2TH-like"/>
</dbReference>
<evidence type="ECO:0000259" key="10">
    <source>
        <dbReference type="Pfam" id="PF20266"/>
    </source>
</evidence>
<dbReference type="SMART" id="SM01265">
    <property type="entry name" value="Mab-21"/>
    <property type="match status" value="1"/>
</dbReference>
<evidence type="ECO:0000256" key="4">
    <source>
        <dbReference type="ARBA" id="ARBA00022695"/>
    </source>
</evidence>
<evidence type="ECO:0000256" key="6">
    <source>
        <dbReference type="ARBA" id="ARBA00022741"/>
    </source>
</evidence>
<feature type="domain" description="Mab-21-like nucleotidyltransferase" evidence="9">
    <location>
        <begin position="72"/>
        <end position="289"/>
    </location>
</feature>
<reference evidence="11 12" key="1">
    <citation type="journal article" date="2017" name="PLoS Biol.">
        <title>The sea cucumber genome provides insights into morphological evolution and visceral regeneration.</title>
        <authorList>
            <person name="Zhang X."/>
            <person name="Sun L."/>
            <person name="Yuan J."/>
            <person name="Sun Y."/>
            <person name="Gao Y."/>
            <person name="Zhang L."/>
            <person name="Li S."/>
            <person name="Dai H."/>
            <person name="Hamel J.F."/>
            <person name="Liu C."/>
            <person name="Yu Y."/>
            <person name="Liu S."/>
            <person name="Lin W."/>
            <person name="Guo K."/>
            <person name="Jin S."/>
            <person name="Xu P."/>
            <person name="Storey K.B."/>
            <person name="Huan P."/>
            <person name="Zhang T."/>
            <person name="Zhou Y."/>
            <person name="Zhang J."/>
            <person name="Lin C."/>
            <person name="Li X."/>
            <person name="Xing L."/>
            <person name="Huo D."/>
            <person name="Sun M."/>
            <person name="Wang L."/>
            <person name="Mercier A."/>
            <person name="Li F."/>
            <person name="Yang H."/>
            <person name="Xiang J."/>
        </authorList>
    </citation>
    <scope>NUCLEOTIDE SEQUENCE [LARGE SCALE GENOMIC DNA]</scope>
    <source>
        <strain evidence="11">Shaxun</strain>
        <tissue evidence="11">Muscle</tissue>
    </source>
</reference>
<proteinExistence type="inferred from homology"/>
<sequence length="425" mass="48632">MAANEENDKDIPRPSLSKILLEYVNDTVSYRSQALEDLHQRVLVRVVNPILSRIGHFDDRFQAGELDAGSCYVGLQHTKPYEFDCVVILHSLTSNKSLQTTDEGTCNSVFLDSSACDNPYVSKLPGYGFLVVDENKTLVHNLTSEQNDPVNSEQLVENESFLCPKKVTSVFFKAVQRAVKELQDEQWWEEEPSVFEVNVFRQGPAVTLTAYLTGEIFTIHLLPGVPFTSNWPETLRKWGPPSAVRPNPWLVSPLMREVMEDFIAFPGQTPEQGDKRLWAMCFYYSEKKLCQITEENTSTIHREVRLALEALCAENEEAFHPITPRLLRMVFLHQCMQFPHEQDWMPKKLGRAFVDLFLAVITCTRSGSLPHFFIPQLDMLGHLSKGDLKRVSRHLKAILNNIVENPSKTKFLPRKKLTRRKKVAL</sequence>
<evidence type="ECO:0000313" key="11">
    <source>
        <dbReference type="EMBL" id="PIK39412.1"/>
    </source>
</evidence>
<evidence type="ECO:0000256" key="5">
    <source>
        <dbReference type="ARBA" id="ARBA00022723"/>
    </source>
</evidence>
<keyword evidence="7" id="KW-0067">ATP-binding</keyword>
<keyword evidence="3" id="KW-0808">Transferase</keyword>
<dbReference type="InterPro" id="IPR024810">
    <property type="entry name" value="MAB21L/cGLR"/>
</dbReference>
<comment type="caution">
    <text evidence="11">The sequence shown here is derived from an EMBL/GenBank/DDBJ whole genome shotgun (WGS) entry which is preliminary data.</text>
</comment>
<feature type="domain" description="Mab-21-like HhH/H2TH-like" evidence="10">
    <location>
        <begin position="313"/>
        <end position="396"/>
    </location>
</feature>
<dbReference type="Proteomes" id="UP000230750">
    <property type="component" value="Unassembled WGS sequence"/>
</dbReference>
<evidence type="ECO:0000256" key="3">
    <source>
        <dbReference type="ARBA" id="ARBA00022679"/>
    </source>
</evidence>
<dbReference type="AlphaFoldDB" id="A0A2G8JUH7"/>
<dbReference type="GO" id="GO:0046872">
    <property type="term" value="F:metal ion binding"/>
    <property type="evidence" value="ECO:0007669"/>
    <property type="project" value="UniProtKB-KW"/>
</dbReference>
<evidence type="ECO:0000256" key="7">
    <source>
        <dbReference type="ARBA" id="ARBA00022840"/>
    </source>
</evidence>
<dbReference type="Pfam" id="PF20266">
    <property type="entry name" value="Mab-21_C"/>
    <property type="match status" value="1"/>
</dbReference>
<evidence type="ECO:0000256" key="1">
    <source>
        <dbReference type="ARBA" id="ARBA00001946"/>
    </source>
</evidence>
<comment type="cofactor">
    <cofactor evidence="1">
        <name>Mg(2+)</name>
        <dbReference type="ChEBI" id="CHEBI:18420"/>
    </cofactor>
</comment>
<comment type="similarity">
    <text evidence="2">Belongs to the mab-21 family.</text>
</comment>
<evidence type="ECO:0000256" key="8">
    <source>
        <dbReference type="ARBA" id="ARBA00022842"/>
    </source>
</evidence>